<dbReference type="GeneTree" id="ENSGT00390000013777"/>
<dbReference type="Ensembl" id="ENSELUT00000061162.2">
    <property type="protein sequence ID" value="ENSELUP00000079907.2"/>
    <property type="gene ID" value="ENSELUG00000011550.3"/>
</dbReference>
<evidence type="ECO:0000313" key="6">
    <source>
        <dbReference type="Proteomes" id="UP000265140"/>
    </source>
</evidence>
<evidence type="ECO:0000256" key="2">
    <source>
        <dbReference type="ARBA" id="ARBA00008044"/>
    </source>
</evidence>
<dbReference type="Pfam" id="PF09766">
    <property type="entry name" value="FmiP_Thoc5"/>
    <property type="match status" value="1"/>
</dbReference>
<accession>A0A6Q2ZQ18</accession>
<reference evidence="5" key="2">
    <citation type="submission" date="2020-02" db="EMBL/GenBank/DDBJ databases">
        <title>Esox lucius (northern pike) genome, fEsoLuc1, primary haplotype.</title>
        <authorList>
            <person name="Myers G."/>
            <person name="Karagic N."/>
            <person name="Meyer A."/>
            <person name="Pippel M."/>
            <person name="Reichard M."/>
            <person name="Winkler S."/>
            <person name="Tracey A."/>
            <person name="Sims Y."/>
            <person name="Howe K."/>
            <person name="Rhie A."/>
            <person name="Formenti G."/>
            <person name="Durbin R."/>
            <person name="Fedrigo O."/>
            <person name="Jarvis E.D."/>
        </authorList>
    </citation>
    <scope>NUCLEOTIDE SEQUENCE [LARGE SCALE GENOMIC DNA]</scope>
</reference>
<dbReference type="AlphaFoldDB" id="A0A6Q2ZQ18"/>
<evidence type="ECO:0000313" key="5">
    <source>
        <dbReference type="Ensembl" id="ENSELUP00000079907.2"/>
    </source>
</evidence>
<keyword evidence="6" id="KW-1185">Reference proteome</keyword>
<proteinExistence type="inferred from homology"/>
<evidence type="ECO:0000256" key="3">
    <source>
        <dbReference type="ARBA" id="ARBA00023242"/>
    </source>
</evidence>
<dbReference type="Proteomes" id="UP000265140">
    <property type="component" value="Chromosome 13"/>
</dbReference>
<feature type="compositionally biased region" description="Basic and acidic residues" evidence="4">
    <location>
        <begin position="22"/>
        <end position="35"/>
    </location>
</feature>
<dbReference type="GO" id="GO:0000445">
    <property type="term" value="C:THO complex part of transcription export complex"/>
    <property type="evidence" value="ECO:0007669"/>
    <property type="project" value="TreeGrafter"/>
</dbReference>
<evidence type="ECO:0000256" key="1">
    <source>
        <dbReference type="ARBA" id="ARBA00004123"/>
    </source>
</evidence>
<dbReference type="GO" id="GO:0006406">
    <property type="term" value="P:mRNA export from nucleus"/>
    <property type="evidence" value="ECO:0007669"/>
    <property type="project" value="TreeGrafter"/>
</dbReference>
<gene>
    <name evidence="5" type="primary">THOC5</name>
</gene>
<evidence type="ECO:0008006" key="7">
    <source>
        <dbReference type="Google" id="ProtNLM"/>
    </source>
</evidence>
<reference evidence="5" key="4">
    <citation type="submission" date="2025-09" db="UniProtKB">
        <authorList>
            <consortium name="Ensembl"/>
        </authorList>
    </citation>
    <scope>IDENTIFICATION</scope>
</reference>
<comment type="similarity">
    <text evidence="2">Belongs to the THOC5 family.</text>
</comment>
<dbReference type="GO" id="GO:0003729">
    <property type="term" value="F:mRNA binding"/>
    <property type="evidence" value="ECO:0007669"/>
    <property type="project" value="TreeGrafter"/>
</dbReference>
<dbReference type="PANTHER" id="PTHR13375">
    <property type="entry name" value="FMS INTERACTING PROTEIN"/>
    <property type="match status" value="1"/>
</dbReference>
<organism evidence="5 6">
    <name type="scientific">Esox lucius</name>
    <name type="common">Northern pike</name>
    <dbReference type="NCBI Taxonomy" id="8010"/>
    <lineage>
        <taxon>Eukaryota</taxon>
        <taxon>Metazoa</taxon>
        <taxon>Chordata</taxon>
        <taxon>Craniata</taxon>
        <taxon>Vertebrata</taxon>
        <taxon>Euteleostomi</taxon>
        <taxon>Actinopterygii</taxon>
        <taxon>Neopterygii</taxon>
        <taxon>Teleostei</taxon>
        <taxon>Protacanthopterygii</taxon>
        <taxon>Esociformes</taxon>
        <taxon>Esocidae</taxon>
        <taxon>Esox</taxon>
    </lineage>
</organism>
<protein>
    <recommendedName>
        <fullName evidence="7">THO complex 5</fullName>
    </recommendedName>
</protein>
<keyword evidence="3" id="KW-0539">Nucleus</keyword>
<name>A0A6Q2ZQ18_ESOLU</name>
<dbReference type="Bgee" id="ENSELUG00000011550">
    <property type="expression patterns" value="Expressed in testis and 14 other cell types or tissues"/>
</dbReference>
<dbReference type="InterPro" id="IPR019163">
    <property type="entry name" value="THO_Thoc5"/>
</dbReference>
<reference evidence="6" key="1">
    <citation type="journal article" date="2014" name="PLoS ONE">
        <title>The genome and linkage map of the northern pike (Esox lucius): conserved synteny revealed between the salmonid sister group and the Neoteleostei.</title>
        <authorList>
            <person name="Rondeau E.B."/>
            <person name="Minkley D.R."/>
            <person name="Leong J.S."/>
            <person name="Messmer A.M."/>
            <person name="Jantzen J.R."/>
            <person name="von Schalburg K.R."/>
            <person name="Lemon C."/>
            <person name="Bird N.H."/>
            <person name="Koop B.F."/>
        </authorList>
    </citation>
    <scope>NUCLEOTIDE SEQUENCE</scope>
</reference>
<feature type="compositionally biased region" description="Acidic residues" evidence="4">
    <location>
        <begin position="314"/>
        <end position="329"/>
    </location>
</feature>
<feature type="region of interest" description="Disordered" evidence="4">
    <location>
        <begin position="1"/>
        <end position="35"/>
    </location>
</feature>
<reference evidence="5" key="3">
    <citation type="submission" date="2025-08" db="UniProtKB">
        <authorList>
            <consortium name="Ensembl"/>
        </authorList>
    </citation>
    <scope>IDENTIFICATION</scope>
</reference>
<evidence type="ECO:0000256" key="4">
    <source>
        <dbReference type="SAM" id="MobiDB-lite"/>
    </source>
</evidence>
<sequence length="674" mass="76210">AMSDALKKRKSKVVRSETGTPEGKRGRGDGEQEVRVYSEEVELDGSDPAEDYRQYKLTCKALAKLMNEIQELKANGAKDGCAEVEQKRMQSCIHFMSLKKLNRLAHMRLKRGRDQTHEGKQRVDVLHLQLQNLLYEVMHMQKEISKCLEFKSKHEEIDLVSIDEFNKEAPPEISRISITKDDPHQLTLARLDWELEQRKRLAEKYKESLSSKEKIQKSIEVKKEHLSSLQPGLNAIMQASLPVQEYLSMPFEQTQKQIEIARHLPPSLYVLLVQANAYGQACGECFSFTNDKSLSVSISGDVDEAKALAKPPDDSQDDDSGDSDAEEEQTDRHTPTRCLNFSHVVNVLLFPVSLDGSVLHLFFYYLMNLNIMTVKAKVSTATDLTGAISAGELLNSDTLLNCLYANDQGRETPNPANRYQFDKVGISVFGDYVAELGHPYQWVQRLGGLQFPSETPEVCDSLSASHMESTMKLLRGRVQSRLALHKQFSSLGIVCGECQHLFPTKVLSRLSRWTAITHHEYTNLSFTRHVSDAGLARETDLFFLAVVERGTARLQAAVVLNPRYPEISPLFALSLSWKGERAGRSDDNLRAIESEVNVFKSELQGPRPGHQLLTNQVARLCVCLDVYLETDGQDDSVEGPREFPREKMCLRTARGPNRLKPFKYNHPQGFFSHR</sequence>
<comment type="subcellular location">
    <subcellularLocation>
        <location evidence="1">Nucleus</location>
    </subcellularLocation>
</comment>
<feature type="region of interest" description="Disordered" evidence="4">
    <location>
        <begin position="307"/>
        <end position="334"/>
    </location>
</feature>
<dbReference type="PANTHER" id="PTHR13375:SF3">
    <property type="entry name" value="THO COMPLEX SUBUNIT 5 HOMOLOG"/>
    <property type="match status" value="1"/>
</dbReference>